<keyword evidence="1" id="KW-0808">Transferase</keyword>
<dbReference type="GO" id="GO:0016740">
    <property type="term" value="F:transferase activity"/>
    <property type="evidence" value="ECO:0007669"/>
    <property type="project" value="UniProtKB-KW"/>
</dbReference>
<organism evidence="1 2">
    <name type="scientific">Spirosoma liriopis</name>
    <dbReference type="NCBI Taxonomy" id="2937440"/>
    <lineage>
        <taxon>Bacteria</taxon>
        <taxon>Pseudomonadati</taxon>
        <taxon>Bacteroidota</taxon>
        <taxon>Cytophagia</taxon>
        <taxon>Cytophagales</taxon>
        <taxon>Cytophagaceae</taxon>
        <taxon>Spirosoma</taxon>
    </lineage>
</organism>
<dbReference type="SUPFAM" id="SSF53448">
    <property type="entry name" value="Nucleotide-diphospho-sugar transferases"/>
    <property type="match status" value="1"/>
</dbReference>
<reference evidence="1 2" key="1">
    <citation type="submission" date="2022-04" db="EMBL/GenBank/DDBJ databases">
        <title>Spirosoma sp. strain RP8 genome sequencing and assembly.</title>
        <authorList>
            <person name="Jung Y."/>
        </authorList>
    </citation>
    <scope>NUCLEOTIDE SEQUENCE [LARGE SCALE GENOMIC DNA]</scope>
    <source>
        <strain evidence="1 2">RP8</strain>
    </source>
</reference>
<gene>
    <name evidence="1" type="ORF">M0L20_23685</name>
</gene>
<dbReference type="InterPro" id="IPR029044">
    <property type="entry name" value="Nucleotide-diphossugar_trans"/>
</dbReference>
<dbReference type="EMBL" id="JALPRF010000005">
    <property type="protein sequence ID" value="MCK8494892.1"/>
    <property type="molecule type" value="Genomic_DNA"/>
</dbReference>
<evidence type="ECO:0000313" key="2">
    <source>
        <dbReference type="Proteomes" id="UP001202180"/>
    </source>
</evidence>
<proteinExistence type="predicted"/>
<evidence type="ECO:0000313" key="1">
    <source>
        <dbReference type="EMBL" id="MCK8494892.1"/>
    </source>
</evidence>
<name>A0ABT0HRX2_9BACT</name>
<dbReference type="Gene3D" id="3.90.550.10">
    <property type="entry name" value="Spore Coat Polysaccharide Biosynthesis Protein SpsA, Chain A"/>
    <property type="match status" value="1"/>
</dbReference>
<dbReference type="RefSeq" id="WP_248479511.1">
    <property type="nucleotide sequence ID" value="NZ_JALPRF010000005.1"/>
</dbReference>
<keyword evidence="2" id="KW-1185">Reference proteome</keyword>
<comment type="caution">
    <text evidence="1">The sequence shown here is derived from an EMBL/GenBank/DDBJ whole genome shotgun (WGS) entry which is preliminary data.</text>
</comment>
<dbReference type="Proteomes" id="UP001202180">
    <property type="component" value="Unassembled WGS sequence"/>
</dbReference>
<accession>A0ABT0HRX2</accession>
<sequence length="308" mass="35965">MFEIPILLLIFNRPDTTQRTFDAIRAAKPQYLFVAGDGPRSEKPTDVVRCQAARAVIEQIDWPCTVKTLFRTENRGCGRGPAEAITWFFEQVEEGIILEDDCVPDPSFFPYCQSLLEKYRHDEQVYMITGTNALRKWGYQKCSYFFSYMAHSLGWATWRRAWNAFDYEMTGWDTSAGQQKVKNTLFNQAYFNHYQTEFSKYQATRPDDVWDFQWAFARWVNGGKTAVPAVNLVENIGFNADATHSFYENDLLANIPLYRMDLPLKAPAKKLDKLFDWYLFERFISQEKRTTFKRVTLKLIKILTASTV</sequence>
<protein>
    <submittedName>
        <fullName evidence="1">Nucleotide-diphospho-sugar transferase</fullName>
    </submittedName>
</protein>